<evidence type="ECO:0000313" key="2">
    <source>
        <dbReference type="EMBL" id="DAG05723.1"/>
    </source>
</evidence>
<keyword evidence="1" id="KW-1133">Transmembrane helix</keyword>
<accession>A0A8S5VGH7</accession>
<feature type="transmembrane region" description="Helical" evidence="1">
    <location>
        <begin position="6"/>
        <end position="27"/>
    </location>
</feature>
<name>A0A8S5VGH7_9CAUD</name>
<proteinExistence type="predicted"/>
<evidence type="ECO:0000256" key="1">
    <source>
        <dbReference type="SAM" id="Phobius"/>
    </source>
</evidence>
<keyword evidence="1" id="KW-0472">Membrane</keyword>
<reference evidence="2" key="1">
    <citation type="journal article" date="2021" name="Proc. Natl. Acad. Sci. U.S.A.">
        <title>A Catalog of Tens of Thousands of Viruses from Human Metagenomes Reveals Hidden Associations with Chronic Diseases.</title>
        <authorList>
            <person name="Tisza M.J."/>
            <person name="Buck C.B."/>
        </authorList>
    </citation>
    <scope>NUCLEOTIDE SEQUENCE</scope>
    <source>
        <strain evidence="2">Ct6BA50</strain>
    </source>
</reference>
<sequence>MLGYWFVCGCIMVSLLVKALFECLYFQDQEAARRTVRDCIVGCVSILLAAAFATLLNHLG</sequence>
<protein>
    <submittedName>
        <fullName evidence="2">Uncharacterized protein</fullName>
    </submittedName>
</protein>
<dbReference type="EMBL" id="BK016263">
    <property type="protein sequence ID" value="DAG05723.1"/>
    <property type="molecule type" value="Genomic_DNA"/>
</dbReference>
<keyword evidence="1" id="KW-0812">Transmembrane</keyword>
<organism evidence="2">
    <name type="scientific">Podoviridae sp. ct6BA50</name>
    <dbReference type="NCBI Taxonomy" id="2825221"/>
    <lineage>
        <taxon>Viruses</taxon>
        <taxon>Duplodnaviria</taxon>
        <taxon>Heunggongvirae</taxon>
        <taxon>Uroviricota</taxon>
        <taxon>Caudoviricetes</taxon>
    </lineage>
</organism>
<feature type="transmembrane region" description="Helical" evidence="1">
    <location>
        <begin position="39"/>
        <end position="59"/>
    </location>
</feature>